<comment type="caution">
    <text evidence="2">The sequence shown here is derived from an EMBL/GenBank/DDBJ whole genome shotgun (WGS) entry which is preliminary data.</text>
</comment>
<feature type="region of interest" description="Disordered" evidence="1">
    <location>
        <begin position="447"/>
        <end position="477"/>
    </location>
</feature>
<dbReference type="RefSeq" id="XP_067695938.1">
    <property type="nucleotide sequence ID" value="XM_067839606.1"/>
</dbReference>
<keyword evidence="3" id="KW-1185">Reference proteome</keyword>
<feature type="region of interest" description="Disordered" evidence="1">
    <location>
        <begin position="25"/>
        <end position="79"/>
    </location>
</feature>
<feature type="region of interest" description="Disordered" evidence="1">
    <location>
        <begin position="317"/>
        <end position="340"/>
    </location>
</feature>
<sequence>MSLRASLTAPMVLFHCVVDEQQQLLSSTSTRSDRVNADSGDPLNGRAHHNFQYATSLSAPRKERAADPYPEKRVANGTSGAHLAEAVATTVEASPHPSTSSSLSGPAHHCCHPPTLLQQDLVGSVEEFLRKAANDADVPPGLLRFLQRQQSHQWQRPPVLRQSENLPLAYSPLVSTPSTNSIANATHTASSPQSPALPRHGLRSDASLKAAAAATVRETLTAVNGYSSDDVLHDHHSSGSGGAQLYWSAGAVALGCSSASAGEGEQEDLTHSGLGEAEGGGSGGGNTHARPRLTAVAATAKRLEADMYQQRHYSMHASTASAGNANGATEQRQPATSSLQRRCNTITDVYQGILGANSRGDATTVAPAARYDSSTSTVGRQRTPQAVHSTAFPSFFSFFGSRRGSQTDGLPRVLQVCDGSPLRTASGRLGDAPAGCVYEVAGRRLPPQQQPEKSHQPRRSVQNSGSGSAGDAEAAGAVPACGTNVRESVRRSALSVSPVLFATSLVRSSPQSVASSVSARSNGSAAQEPPNVAGKESLKSRSCVPPPPLPQLSPAEPRASSRALVSKRLFSGAATANSMILSNASITNVPHMDSPPSVGAAACGRLAPIPSSAAKGSCNSVGVSTVPPHQPQPRLRRVQVGGLSSHSSSAAKSAGTEAVAAAVGIIDVVTAGSLSGRPSSYGEVEPSLTAGVAWAGPFSSYAPSVTSPTAGTLTSTNYCYSGASSSMNV</sequence>
<feature type="compositionally biased region" description="Low complexity" evidence="1">
    <location>
        <begin position="464"/>
        <end position="477"/>
    </location>
</feature>
<evidence type="ECO:0000256" key="1">
    <source>
        <dbReference type="SAM" id="MobiDB-lite"/>
    </source>
</evidence>
<feature type="compositionally biased region" description="Polar residues" evidence="1">
    <location>
        <begin position="330"/>
        <end position="340"/>
    </location>
</feature>
<dbReference type="OrthoDB" id="267413at2759"/>
<proteinExistence type="predicted"/>
<dbReference type="AlphaFoldDB" id="A0A836KTE9"/>
<dbReference type="Proteomes" id="UP000674179">
    <property type="component" value="Chromosome 4"/>
</dbReference>
<feature type="compositionally biased region" description="Polar residues" evidence="1">
    <location>
        <begin position="179"/>
        <end position="194"/>
    </location>
</feature>
<reference evidence="2 3" key="1">
    <citation type="submission" date="2021-02" db="EMBL/GenBank/DDBJ databases">
        <title>Leishmania (Mundinia) enrietti genome sequencing and assembly.</title>
        <authorList>
            <person name="Almutairi H."/>
            <person name="Gatherer D."/>
        </authorList>
    </citation>
    <scope>NUCLEOTIDE SEQUENCE [LARGE SCALE GENOMIC DNA]</scope>
    <source>
        <strain evidence="2">CUR178</strain>
    </source>
</reference>
<feature type="compositionally biased region" description="Low complexity" evidence="1">
    <location>
        <begin position="317"/>
        <end position="329"/>
    </location>
</feature>
<gene>
    <name evidence="2" type="ORF">CUR178_07971</name>
</gene>
<organism evidence="2 3">
    <name type="scientific">Leishmania enriettii</name>
    <dbReference type="NCBI Taxonomy" id="5663"/>
    <lineage>
        <taxon>Eukaryota</taxon>
        <taxon>Discoba</taxon>
        <taxon>Euglenozoa</taxon>
        <taxon>Kinetoplastea</taxon>
        <taxon>Metakinetoplastina</taxon>
        <taxon>Trypanosomatida</taxon>
        <taxon>Trypanosomatidae</taxon>
        <taxon>Leishmaniinae</taxon>
        <taxon>Leishmania</taxon>
    </lineage>
</organism>
<evidence type="ECO:0000313" key="2">
    <source>
        <dbReference type="EMBL" id="KAG5486604.1"/>
    </source>
</evidence>
<feature type="region of interest" description="Disordered" evidence="1">
    <location>
        <begin position="262"/>
        <end position="290"/>
    </location>
</feature>
<protein>
    <submittedName>
        <fullName evidence="2">Uncharacterized protein</fullName>
    </submittedName>
</protein>
<evidence type="ECO:0000313" key="3">
    <source>
        <dbReference type="Proteomes" id="UP000674179"/>
    </source>
</evidence>
<dbReference type="EMBL" id="JAFHKP010000004">
    <property type="protein sequence ID" value="KAG5486604.1"/>
    <property type="molecule type" value="Genomic_DNA"/>
</dbReference>
<feature type="compositionally biased region" description="Basic and acidic residues" evidence="1">
    <location>
        <begin position="60"/>
        <end position="74"/>
    </location>
</feature>
<dbReference type="GeneID" id="94175116"/>
<accession>A0A836KTE9</accession>
<dbReference type="KEGG" id="lenr:94175116"/>
<feature type="region of interest" description="Disordered" evidence="1">
    <location>
        <begin position="179"/>
        <end position="201"/>
    </location>
</feature>
<name>A0A836KTE9_LEIEN</name>
<feature type="region of interest" description="Disordered" evidence="1">
    <location>
        <begin position="511"/>
        <end position="560"/>
    </location>
</feature>
<feature type="compositionally biased region" description="Gly residues" evidence="1">
    <location>
        <begin position="276"/>
        <end position="286"/>
    </location>
</feature>
<feature type="compositionally biased region" description="Low complexity" evidence="1">
    <location>
        <begin position="511"/>
        <end position="526"/>
    </location>
</feature>